<gene>
    <name evidence="2" type="ORF">N0F65_009077</name>
</gene>
<dbReference type="EMBL" id="DAKRPA010000186">
    <property type="protein sequence ID" value="DAZ95875.1"/>
    <property type="molecule type" value="Genomic_DNA"/>
</dbReference>
<accession>A0AAV2YPG8</accession>
<keyword evidence="3" id="KW-1185">Reference proteome</keyword>
<evidence type="ECO:0000313" key="2">
    <source>
        <dbReference type="EMBL" id="DAZ95875.1"/>
    </source>
</evidence>
<dbReference type="AlphaFoldDB" id="A0AAV2YPG8"/>
<proteinExistence type="predicted"/>
<name>A0AAV2YPG8_9STRA</name>
<dbReference type="Proteomes" id="UP001146120">
    <property type="component" value="Unassembled WGS sequence"/>
</dbReference>
<feature type="compositionally biased region" description="Polar residues" evidence="1">
    <location>
        <begin position="60"/>
        <end position="69"/>
    </location>
</feature>
<feature type="compositionally biased region" description="Low complexity" evidence="1">
    <location>
        <begin position="15"/>
        <end position="35"/>
    </location>
</feature>
<reference evidence="2" key="2">
    <citation type="journal article" date="2023" name="Microbiol Resour">
        <title>Decontamination and Annotation of the Draft Genome Sequence of the Oomycete Lagenidium giganteum ARSEF 373.</title>
        <authorList>
            <person name="Morgan W.R."/>
            <person name="Tartar A."/>
        </authorList>
    </citation>
    <scope>NUCLEOTIDE SEQUENCE</scope>
    <source>
        <strain evidence="2">ARSEF 373</strain>
    </source>
</reference>
<comment type="caution">
    <text evidence="2">The sequence shown here is derived from an EMBL/GenBank/DDBJ whole genome shotgun (WGS) entry which is preliminary data.</text>
</comment>
<evidence type="ECO:0008006" key="4">
    <source>
        <dbReference type="Google" id="ProtNLM"/>
    </source>
</evidence>
<evidence type="ECO:0000256" key="1">
    <source>
        <dbReference type="SAM" id="MobiDB-lite"/>
    </source>
</evidence>
<organism evidence="2 3">
    <name type="scientific">Lagenidium giganteum</name>
    <dbReference type="NCBI Taxonomy" id="4803"/>
    <lineage>
        <taxon>Eukaryota</taxon>
        <taxon>Sar</taxon>
        <taxon>Stramenopiles</taxon>
        <taxon>Oomycota</taxon>
        <taxon>Peronosporomycetes</taxon>
        <taxon>Pythiales</taxon>
        <taxon>Pythiaceae</taxon>
    </lineage>
</organism>
<protein>
    <recommendedName>
        <fullName evidence="4">Transposase Tc1-like domain-containing protein</fullName>
    </recommendedName>
</protein>
<sequence length="144" mass="16218">MPDDRRRPSWPSTKPVSPAGRSQSSSSAPKSLHASCVTPPLQPRQQAKSDHEDAPAPHPKSQQLSSAQLVSDLKLPISARRVRHCLQHCQHLAYTKRMKAPKLTKVHEKWAVEHVTWKSEWDSVIFSDEKKSTARTGRRPSGEF</sequence>
<feature type="region of interest" description="Disordered" evidence="1">
    <location>
        <begin position="1"/>
        <end position="69"/>
    </location>
</feature>
<evidence type="ECO:0000313" key="3">
    <source>
        <dbReference type="Proteomes" id="UP001146120"/>
    </source>
</evidence>
<reference evidence="2" key="1">
    <citation type="submission" date="2022-11" db="EMBL/GenBank/DDBJ databases">
        <authorList>
            <person name="Morgan W.R."/>
            <person name="Tartar A."/>
        </authorList>
    </citation>
    <scope>NUCLEOTIDE SEQUENCE</scope>
    <source>
        <strain evidence="2">ARSEF 373</strain>
    </source>
</reference>